<dbReference type="InterPro" id="IPR043128">
    <property type="entry name" value="Rev_trsase/Diguanyl_cyclase"/>
</dbReference>
<dbReference type="AlphaFoldDB" id="A0A9J6QX51"/>
<comment type="caution">
    <text evidence="2">The sequence shown here is derived from an EMBL/GenBank/DDBJ whole genome shotgun (WGS) entry which is preliminary data.</text>
</comment>
<proteinExistence type="predicted"/>
<evidence type="ECO:0000313" key="3">
    <source>
        <dbReference type="Proteomes" id="UP001065549"/>
    </source>
</evidence>
<reference evidence="2" key="1">
    <citation type="submission" date="2022-09" db="EMBL/GenBank/DDBJ databases">
        <title>Culturomic study of gut microbiota in children with autism spectrum disorder.</title>
        <authorList>
            <person name="Efimov B.A."/>
            <person name="Chaplin A.V."/>
            <person name="Sokolova S.R."/>
            <person name="Pikina A.P."/>
            <person name="Korzhanova M."/>
            <person name="Belova V."/>
            <person name="Korostin D."/>
        </authorList>
    </citation>
    <scope>NUCLEOTIDE SEQUENCE</scope>
    <source>
        <strain evidence="2">ASD5510</strain>
    </source>
</reference>
<dbReference type="PANTHER" id="PTHR45138:SF9">
    <property type="entry name" value="DIGUANYLATE CYCLASE DGCM-RELATED"/>
    <property type="match status" value="1"/>
</dbReference>
<dbReference type="GO" id="GO:0052621">
    <property type="term" value="F:diguanylate cyclase activity"/>
    <property type="evidence" value="ECO:0007669"/>
    <property type="project" value="TreeGrafter"/>
</dbReference>
<feature type="domain" description="GGDEF" evidence="1">
    <location>
        <begin position="46"/>
        <end position="178"/>
    </location>
</feature>
<dbReference type="Gene3D" id="3.30.70.270">
    <property type="match status" value="1"/>
</dbReference>
<dbReference type="SMART" id="SM00267">
    <property type="entry name" value="GGDEF"/>
    <property type="match status" value="1"/>
</dbReference>
<keyword evidence="3" id="KW-1185">Reference proteome</keyword>
<organism evidence="2 3">
    <name type="scientific">Hominibacterium faecale</name>
    <dbReference type="NCBI Taxonomy" id="2839743"/>
    <lineage>
        <taxon>Bacteria</taxon>
        <taxon>Bacillati</taxon>
        <taxon>Bacillota</taxon>
        <taxon>Clostridia</taxon>
        <taxon>Peptostreptococcales</taxon>
        <taxon>Anaerovoracaceae</taxon>
        <taxon>Hominibacterium</taxon>
    </lineage>
</organism>
<evidence type="ECO:0000313" key="2">
    <source>
        <dbReference type="EMBL" id="MCU7380070.1"/>
    </source>
</evidence>
<dbReference type="InterPro" id="IPR050469">
    <property type="entry name" value="Diguanylate_Cyclase"/>
</dbReference>
<accession>A0A9J6QX51</accession>
<dbReference type="NCBIfam" id="TIGR00254">
    <property type="entry name" value="GGDEF"/>
    <property type="match status" value="1"/>
</dbReference>
<dbReference type="Proteomes" id="UP001065549">
    <property type="component" value="Unassembled WGS sequence"/>
</dbReference>
<evidence type="ECO:0000259" key="1">
    <source>
        <dbReference type="PROSITE" id="PS50887"/>
    </source>
</evidence>
<dbReference type="SUPFAM" id="SSF55073">
    <property type="entry name" value="Nucleotide cyclase"/>
    <property type="match status" value="1"/>
</dbReference>
<dbReference type="Pfam" id="PF00990">
    <property type="entry name" value="GGDEF"/>
    <property type="match status" value="1"/>
</dbReference>
<gene>
    <name evidence="2" type="ORF">OBO34_17155</name>
</gene>
<dbReference type="PANTHER" id="PTHR45138">
    <property type="entry name" value="REGULATORY COMPONENTS OF SENSORY TRANSDUCTION SYSTEM"/>
    <property type="match status" value="1"/>
</dbReference>
<dbReference type="InterPro" id="IPR000160">
    <property type="entry name" value="GGDEF_dom"/>
</dbReference>
<protein>
    <submittedName>
        <fullName evidence="2">GGDEF domain-containing protein</fullName>
    </submittedName>
</protein>
<dbReference type="InterPro" id="IPR029787">
    <property type="entry name" value="Nucleotide_cyclase"/>
</dbReference>
<sequence>MIGTELLKLVEEKERYRRLAEEDRLTGLYNRGATEEKINERLDQYKEGVLFVIDVNHFKKVNDRYGHLIGDGLLQEIARRLLSMFLKSDVIGRIGGDEFVVFLSVKQSESFATERAKQIKRLMRNMEVKTCLLDITVSVGYSVYRKGDHYQSLFDRADQKLIAEKRDRKKSGFRKFTATEGIEMDVLRIQSELKEYKNPTGAYFQGYDSFKNIYRFVDRRLQRLTGSAYIVLMTLTDTEKNLLPLDENTKWMKCLKEIIGGQLRAGDVFAQYSSCQYLIMLADVSADESESIADRVTAAFYEQAKSVHQKLLLHHCFPLDGGIAGGTNLD</sequence>
<dbReference type="EMBL" id="JAOSHN010000007">
    <property type="protein sequence ID" value="MCU7380070.1"/>
    <property type="molecule type" value="Genomic_DNA"/>
</dbReference>
<name>A0A9J6QX51_9FIRM</name>
<dbReference type="RefSeq" id="WP_148394831.1">
    <property type="nucleotide sequence ID" value="NZ_JAJAGH010000003.1"/>
</dbReference>
<dbReference type="CDD" id="cd01949">
    <property type="entry name" value="GGDEF"/>
    <property type="match status" value="1"/>
</dbReference>
<dbReference type="PROSITE" id="PS50887">
    <property type="entry name" value="GGDEF"/>
    <property type="match status" value="1"/>
</dbReference>